<reference evidence="3" key="1">
    <citation type="submission" date="2017-05" db="EMBL/GenBank/DDBJ databases">
        <authorList>
            <person name="Sung H."/>
        </authorList>
    </citation>
    <scope>NUCLEOTIDE SEQUENCE [LARGE SCALE GENOMIC DNA]</scope>
    <source>
        <strain evidence="3">AMac2203</strain>
    </source>
</reference>
<organism evidence="2 3">
    <name type="scientific">Oceanisphaera avium</name>
    <dbReference type="NCBI Taxonomy" id="1903694"/>
    <lineage>
        <taxon>Bacteria</taxon>
        <taxon>Pseudomonadati</taxon>
        <taxon>Pseudomonadota</taxon>
        <taxon>Gammaproteobacteria</taxon>
        <taxon>Aeromonadales</taxon>
        <taxon>Aeromonadaceae</taxon>
        <taxon>Oceanisphaera</taxon>
    </lineage>
</organism>
<dbReference type="AlphaFoldDB" id="A0A1Y0CUS5"/>
<protein>
    <recommendedName>
        <fullName evidence="1">Aminoglycoside phosphotransferase domain-containing protein</fullName>
    </recommendedName>
</protein>
<dbReference type="InterPro" id="IPR011009">
    <property type="entry name" value="Kinase-like_dom_sf"/>
</dbReference>
<dbReference type="PANTHER" id="PTHR40086:SF1">
    <property type="entry name" value="CELL CYCLE REGULATOR CCRZ"/>
    <property type="match status" value="1"/>
</dbReference>
<name>A0A1Y0CUS5_9GAMM</name>
<dbReference type="PANTHER" id="PTHR40086">
    <property type="entry name" value="PHOSPHOTRANSFERASE YTMP-RELATED"/>
    <property type="match status" value="1"/>
</dbReference>
<evidence type="ECO:0000313" key="2">
    <source>
        <dbReference type="EMBL" id="ART78999.1"/>
    </source>
</evidence>
<sequence length="283" mass="32051">MDAKQLLSQLPSQFQGQLSPLTSGLTNQSWRLTTPHARFWLRLGHVASESLGIDRQQELLAHQAAAQAGLSPKVRYAQPSQGILILDWLSEPHWQAPFFSLTKTHLARLATQVAKLHQLAPAVTSINLMARAEFYLCQLSDLSADLLHLARSFEQSSLNLDYVPVFCHHDLNAANIMGARPWLLDWEYAGLGDAAFELAVIADSFKLTEQGEQHLLASYKNSGAPMSERRFQARKPWVQWLSLLWAKVQYQHTAQATYQTIEHQARSQLRSQLKRYFQQPLAD</sequence>
<dbReference type="InterPro" id="IPR052077">
    <property type="entry name" value="CcrZ_PhaseVar_Mediator"/>
</dbReference>
<dbReference type="Proteomes" id="UP000243793">
    <property type="component" value="Chromosome"/>
</dbReference>
<dbReference type="SUPFAM" id="SSF56112">
    <property type="entry name" value="Protein kinase-like (PK-like)"/>
    <property type="match status" value="1"/>
</dbReference>
<dbReference type="Gene3D" id="3.90.1200.10">
    <property type="match status" value="1"/>
</dbReference>
<dbReference type="RefSeq" id="WP_086962318.1">
    <property type="nucleotide sequence ID" value="NZ_CP021376.1"/>
</dbReference>
<dbReference type="OrthoDB" id="179763at2"/>
<evidence type="ECO:0000259" key="1">
    <source>
        <dbReference type="Pfam" id="PF01636"/>
    </source>
</evidence>
<dbReference type="CDD" id="cd05151">
    <property type="entry name" value="ChoK-like"/>
    <property type="match status" value="1"/>
</dbReference>
<dbReference type="Gene3D" id="3.30.200.20">
    <property type="entry name" value="Phosphorylase Kinase, domain 1"/>
    <property type="match status" value="1"/>
</dbReference>
<accession>A0A1Y0CUS5</accession>
<gene>
    <name evidence="2" type="ORF">CBP12_01580</name>
</gene>
<dbReference type="EMBL" id="CP021376">
    <property type="protein sequence ID" value="ART78999.1"/>
    <property type="molecule type" value="Genomic_DNA"/>
</dbReference>
<feature type="domain" description="Aminoglycoside phosphotransferase" evidence="1">
    <location>
        <begin position="18"/>
        <end position="211"/>
    </location>
</feature>
<evidence type="ECO:0000313" key="3">
    <source>
        <dbReference type="Proteomes" id="UP000243793"/>
    </source>
</evidence>
<dbReference type="InterPro" id="IPR002575">
    <property type="entry name" value="Aminoglycoside_PTrfase"/>
</dbReference>
<keyword evidence="3" id="KW-1185">Reference proteome</keyword>
<dbReference type="KEGG" id="ocm:CBP12_01580"/>
<proteinExistence type="predicted"/>
<dbReference type="Pfam" id="PF01636">
    <property type="entry name" value="APH"/>
    <property type="match status" value="1"/>
</dbReference>